<dbReference type="OrthoDB" id="8062037at2759"/>
<feature type="region of interest" description="Disordered" evidence="5">
    <location>
        <begin position="1343"/>
        <end position="1404"/>
    </location>
</feature>
<dbReference type="InterPro" id="IPR001841">
    <property type="entry name" value="Znf_RING"/>
</dbReference>
<feature type="region of interest" description="Disordered" evidence="5">
    <location>
        <begin position="983"/>
        <end position="1026"/>
    </location>
</feature>
<feature type="compositionally biased region" description="Polar residues" evidence="5">
    <location>
        <begin position="2041"/>
        <end position="2060"/>
    </location>
</feature>
<dbReference type="Pfam" id="PF13639">
    <property type="entry name" value="zf-RING_2"/>
    <property type="match status" value="1"/>
</dbReference>
<dbReference type="FunFam" id="3.10.110.10:FF:000073">
    <property type="entry name" value="Ubiquitin-conjugating enzyme E2 N"/>
    <property type="match status" value="1"/>
</dbReference>
<feature type="region of interest" description="Disordered" evidence="5">
    <location>
        <begin position="445"/>
        <end position="498"/>
    </location>
</feature>
<accession>A0A5N5QHM4</accession>
<comment type="caution">
    <text evidence="8">The sequence shown here is derived from an EMBL/GenBank/DDBJ whole genome shotgun (WGS) entry which is preliminary data.</text>
</comment>
<gene>
    <name evidence="8" type="ORF">CTheo_5602</name>
</gene>
<evidence type="ECO:0000256" key="3">
    <source>
        <dbReference type="PROSITE-ProRule" id="PRU00175"/>
    </source>
</evidence>
<dbReference type="GO" id="GO:0008270">
    <property type="term" value="F:zinc ion binding"/>
    <property type="evidence" value="ECO:0007669"/>
    <property type="project" value="UniProtKB-KW"/>
</dbReference>
<dbReference type="EMBL" id="SSOP01000133">
    <property type="protein sequence ID" value="KAB5590961.1"/>
    <property type="molecule type" value="Genomic_DNA"/>
</dbReference>
<evidence type="ECO:0000313" key="8">
    <source>
        <dbReference type="EMBL" id="KAB5590961.1"/>
    </source>
</evidence>
<feature type="compositionally biased region" description="Basic and acidic residues" evidence="5">
    <location>
        <begin position="1722"/>
        <end position="1735"/>
    </location>
</feature>
<dbReference type="CDD" id="cd23813">
    <property type="entry name" value="UBCc_UBE2N"/>
    <property type="match status" value="1"/>
</dbReference>
<feature type="compositionally biased region" description="Polar residues" evidence="5">
    <location>
        <begin position="1752"/>
        <end position="1764"/>
    </location>
</feature>
<dbReference type="InterPro" id="IPR013083">
    <property type="entry name" value="Znf_RING/FYVE/PHD"/>
</dbReference>
<feature type="region of interest" description="Disordered" evidence="5">
    <location>
        <begin position="755"/>
        <end position="790"/>
    </location>
</feature>
<feature type="region of interest" description="Disordered" evidence="5">
    <location>
        <begin position="1258"/>
        <end position="1284"/>
    </location>
</feature>
<feature type="compositionally biased region" description="Low complexity" evidence="5">
    <location>
        <begin position="417"/>
        <end position="431"/>
    </location>
</feature>
<feature type="region of interest" description="Disordered" evidence="5">
    <location>
        <begin position="1529"/>
        <end position="1607"/>
    </location>
</feature>
<feature type="region of interest" description="Disordered" evidence="5">
    <location>
        <begin position="1183"/>
        <end position="1216"/>
    </location>
</feature>
<feature type="active site" description="Glycyl thioester intermediate" evidence="4">
    <location>
        <position position="152"/>
    </location>
</feature>
<keyword evidence="9" id="KW-1185">Reference proteome</keyword>
<feature type="compositionally biased region" description="Polar residues" evidence="5">
    <location>
        <begin position="1878"/>
        <end position="1888"/>
    </location>
</feature>
<evidence type="ECO:0000256" key="2">
    <source>
        <dbReference type="ARBA" id="ARBA00022786"/>
    </source>
</evidence>
<organism evidence="8 9">
    <name type="scientific">Ceratobasidium theobromae</name>
    <dbReference type="NCBI Taxonomy" id="1582974"/>
    <lineage>
        <taxon>Eukaryota</taxon>
        <taxon>Fungi</taxon>
        <taxon>Dikarya</taxon>
        <taxon>Basidiomycota</taxon>
        <taxon>Agaricomycotina</taxon>
        <taxon>Agaricomycetes</taxon>
        <taxon>Cantharellales</taxon>
        <taxon>Ceratobasidiaceae</taxon>
        <taxon>Ceratobasidium</taxon>
    </lineage>
</organism>
<evidence type="ECO:0000256" key="5">
    <source>
        <dbReference type="SAM" id="MobiDB-lite"/>
    </source>
</evidence>
<dbReference type="PROSITE" id="PS50127">
    <property type="entry name" value="UBC_2"/>
    <property type="match status" value="1"/>
</dbReference>
<feature type="region of interest" description="Disordered" evidence="5">
    <location>
        <begin position="1113"/>
        <end position="1152"/>
    </location>
</feature>
<feature type="compositionally biased region" description="Basic and acidic residues" evidence="5">
    <location>
        <begin position="1451"/>
        <end position="1466"/>
    </location>
</feature>
<feature type="region of interest" description="Disordered" evidence="5">
    <location>
        <begin position="1721"/>
        <end position="1799"/>
    </location>
</feature>
<feature type="compositionally biased region" description="Low complexity" evidence="5">
    <location>
        <begin position="1355"/>
        <end position="1366"/>
    </location>
</feature>
<evidence type="ECO:0000256" key="1">
    <source>
        <dbReference type="ARBA" id="ARBA00022679"/>
    </source>
</evidence>
<proteinExistence type="predicted"/>
<dbReference type="SUPFAM" id="SSF54495">
    <property type="entry name" value="UBC-like"/>
    <property type="match status" value="1"/>
</dbReference>
<feature type="region of interest" description="Disordered" evidence="5">
    <location>
        <begin position="316"/>
        <end position="432"/>
    </location>
</feature>
<feature type="region of interest" description="Disordered" evidence="5">
    <location>
        <begin position="1057"/>
        <end position="1093"/>
    </location>
</feature>
<keyword evidence="3" id="KW-0863">Zinc-finger</keyword>
<feature type="compositionally biased region" description="Low complexity" evidence="5">
    <location>
        <begin position="482"/>
        <end position="498"/>
    </location>
</feature>
<dbReference type="Pfam" id="PF00179">
    <property type="entry name" value="UQ_con"/>
    <property type="match status" value="1"/>
</dbReference>
<evidence type="ECO:0000259" key="7">
    <source>
        <dbReference type="PROSITE" id="PS50127"/>
    </source>
</evidence>
<name>A0A5N5QHM4_9AGAM</name>
<keyword evidence="3" id="KW-0479">Metal-binding</keyword>
<dbReference type="Gene3D" id="3.30.40.10">
    <property type="entry name" value="Zinc/RING finger domain, C3HC4 (zinc finger)"/>
    <property type="match status" value="1"/>
</dbReference>
<dbReference type="PANTHER" id="PTHR24068">
    <property type="entry name" value="UBIQUITIN-CONJUGATING ENZYME E2"/>
    <property type="match status" value="1"/>
</dbReference>
<dbReference type="InterPro" id="IPR023313">
    <property type="entry name" value="UBQ-conjugating_AS"/>
</dbReference>
<feature type="compositionally biased region" description="Polar residues" evidence="5">
    <location>
        <begin position="1058"/>
        <end position="1072"/>
    </location>
</feature>
<feature type="compositionally biased region" description="Pro residues" evidence="5">
    <location>
        <begin position="1915"/>
        <end position="1924"/>
    </location>
</feature>
<feature type="compositionally biased region" description="Polar residues" evidence="5">
    <location>
        <begin position="758"/>
        <end position="786"/>
    </location>
</feature>
<dbReference type="SUPFAM" id="SSF57850">
    <property type="entry name" value="RING/U-box"/>
    <property type="match status" value="1"/>
</dbReference>
<dbReference type="InterPro" id="IPR000608">
    <property type="entry name" value="UBC"/>
</dbReference>
<feature type="region of interest" description="Disordered" evidence="5">
    <location>
        <begin position="1"/>
        <end position="23"/>
    </location>
</feature>
<feature type="domain" description="RING-type" evidence="6">
    <location>
        <begin position="2211"/>
        <end position="2255"/>
    </location>
</feature>
<feature type="region of interest" description="Disordered" evidence="5">
    <location>
        <begin position="1451"/>
        <end position="1486"/>
    </location>
</feature>
<keyword evidence="3" id="KW-0862">Zinc</keyword>
<feature type="compositionally biased region" description="Polar residues" evidence="5">
    <location>
        <begin position="1467"/>
        <end position="1486"/>
    </location>
</feature>
<dbReference type="SMART" id="SM00212">
    <property type="entry name" value="UBCc"/>
    <property type="match status" value="1"/>
</dbReference>
<dbReference type="GO" id="GO:0016740">
    <property type="term" value="F:transferase activity"/>
    <property type="evidence" value="ECO:0007669"/>
    <property type="project" value="UniProtKB-KW"/>
</dbReference>
<feature type="compositionally biased region" description="Low complexity" evidence="5">
    <location>
        <begin position="2085"/>
        <end position="2102"/>
    </location>
</feature>
<feature type="compositionally biased region" description="Low complexity" evidence="5">
    <location>
        <begin position="534"/>
        <end position="548"/>
    </location>
</feature>
<sequence>MQMVKHTQLPPTAAHHTTKPQLLSQSSENTIFEFSSTSGFVPLTPPQSLVTDSFPNLGASPTPNHHVPPQGEIIKETERLAADPAPGITAAPHEDNLRYFDVTIAGPETSAFEGGVFKLELFLPEEYPMSPPKVRFLTKIYHPNIDKLGRICLDILKDKWSPALQIRTVLLSIQALLSAPNPDDPLATDVAKHYKENEADAIRITLMITSDYKDMSCIDAQCCKFEWILGAGGGCGGSNHLMRLARLVAMSGSAAPLLGFPFGSTSMTMNNHYGDPSYSSYAGASIGSGDGTYLGSSVGAGPSTLPASASFAVMNGATSQGEGTPNSSKRPFPWASSQERDKRARSCDGAQGHTRSGSGGHVGMRSGNMPTFDQRAGGSQGEAQGGSLEANDDEAEETMSTGESAYASAAESPQFNQSYSQSPTQASTPSSWPLASVDEYRVVDSSTQHEYSTHIPDTHIHSNPLRTSPAPRIPTPAGLRTSSPLDLPDLSSSSSASAPMNLTPAPAFASSSPNLGNPPAAPLVSARPIRLSLSRSSSVPSRAAHVSSLHTLGEPRNQPQYDINNDNHRRGPQNHQLAVFQESSRNTDQGRSLDLGWLTQQLDQALPAPRSLEPFSPIVPLETSISASTQFPVTHPARQFSASFGSASVDSALPLPVHNRSGTGGGLGREPLPWVDIEPEGDDNLLLNSVSASVLSDGVAGSISHDSGGSSSGFGDGVSSGVASPGANNFTSIEQTTLPNFQSNFSPQSVVPELSTYAGHSSPQEVESVASTVRSERSTLGNQNTGADAEVVRPGENPAVLNLSPVVGGSMSTRTVTSRNNRRPLSLNLRAIPTSPAFSVSSFQLSGPVSGSPSFTVSESPTFPTSASPRTSAFDLAITPPGSALPSFVARMMEVDSPVREAAGGDATHTHNISDLTLGSQAENNAASIDALRRFMQQEESGGDQDAFGASPNQALTDVAVGSYFPESPESAVHQEPIQFTLDAGSDISGTGQRDAWGSPSDETPATPRRPFSVTQSPLEASERGTPTLAQIAHQAEESWSSRPSDLNSVYSRRLTESGVTYPSRPSDSGASLPSFRATVSPEPELNMGTRPGRVVRDMSWSISELFRPAHEGLRGTSVGSGSETSLRARASSRERHDTGETRNGGGSRASVRSALIRAVRLGGPTRGSESLPRLHFGALPRRAVSGPIEDEPRSDATLSTNLSRTPPGPSAMNNTAPSLAEAWFEEGSSNNPQLMPVESLHPRGMSTTRWTDLLPQASVQPTPPVTRPPNRTRMPPAVSTSPMDNGAFDPPSGTDWNQYSRVGSVSHVDVMYPDTQIRQEAAHEPAASLARYQAFAQSIDEIRRSPLPQPQRNTAITTPSTATPSELNPIRTSALAPSVSSSGRPSWVTRRHEPPPLPSQPHAYSRIPHTLGIDNNQPSVSPTQGSATIQLFEPVDENWLRDWEMQRDRRSRAAREDYIRRRDAESPNNRVATSQSGSSRPTSTHRPLIQLGEVQAQGPVWVGLNSRPRSRPMTRASLVTTGFADDDLMNDWHENEDGDSNSTRFWGGIPRPSRRPELLPPRSEEADSPMQFFSDDNEAASGTLLSESPPSLLQDDFNDSVAGNSYEPVNVNVPQPFSRADTHFNPVDFRTASHALRASLLDASRRSTRESGVPPSHSEAFGSSLDERPVTPNDSLPQSLRGFPVTESERPPVSVSSDGWEAQIARSQIQLERMRQLLHYRSGDSQEPRRHISDVSHPTPLRRSFLPAPDTGTSTLDTPSESPSPFRRPLPSGGPWPRSGVSDTHSQRPLSLHSDEPSEWASLGETATHEMLRASSLRGRRRRTLLPESSSRRDSHGFLHSMNNALHQVESGLLHLNRGLHALADQGNEAIRRFDQSTDSIVPQTARSRSRSPSRHDASSRMDWTFEPMERNSSPPPTLPPFDFPTLQHNSDWPASRRNQYHGETAPPTDPHPASSSRRMVARGLDNYFEPRQNSRDSPTRGTRASPAHDNWRADGLSNEWWSNDGSSPSVQLRDRLVFRASGSTQQSTGVARQPDLANARNNIGGSLVPGQQPSTTSGRLHRRRLSPPAPGHQTNSPTSSLLRSFASPATSTSPPRSYASRFSHFLPRRNSGRGGGSSDDNEDWHHVHTAAEQASRRFFLRPRGRTTRVAPPSGDYMRDDEFDDSYEGLLRLAARIGDAKPRGTPAEVIRSMPSCSYATSPAARTETRCPICLDDYAQEDIVTAIKRCSHWFHRECVQVRNNSRLSISKLTGCLVRYSNGSVIHELARSAEEKLMEKEIRSPKPGQAAMQLVPGCKISI</sequence>
<feature type="region of interest" description="Disordered" evidence="5">
    <location>
        <begin position="1645"/>
        <end position="1701"/>
    </location>
</feature>
<feature type="region of interest" description="Disordered" evidence="5">
    <location>
        <begin position="1817"/>
        <end position="1837"/>
    </location>
</feature>
<dbReference type="Proteomes" id="UP000383932">
    <property type="component" value="Unassembled WGS sequence"/>
</dbReference>
<dbReference type="PROSITE" id="PS50089">
    <property type="entry name" value="ZF_RING_2"/>
    <property type="match status" value="1"/>
</dbReference>
<dbReference type="PROSITE" id="PS00183">
    <property type="entry name" value="UBC_1"/>
    <property type="match status" value="1"/>
</dbReference>
<evidence type="ECO:0000313" key="9">
    <source>
        <dbReference type="Proteomes" id="UP000383932"/>
    </source>
</evidence>
<dbReference type="InterPro" id="IPR016135">
    <property type="entry name" value="UBQ-conjugating_enzyme/RWD"/>
</dbReference>
<feature type="region of interest" description="Disordered" evidence="5">
    <location>
        <begin position="2022"/>
        <end position="2102"/>
    </location>
</feature>
<feature type="compositionally biased region" description="Polar residues" evidence="5">
    <location>
        <begin position="316"/>
        <end position="329"/>
    </location>
</feature>
<feature type="domain" description="UBC core" evidence="7">
    <location>
        <begin position="68"/>
        <end position="214"/>
    </location>
</feature>
<evidence type="ECO:0000256" key="4">
    <source>
        <dbReference type="PROSITE-ProRule" id="PRU10133"/>
    </source>
</evidence>
<reference evidence="8 9" key="1">
    <citation type="journal article" date="2019" name="Fungal Biol. Biotechnol.">
        <title>Draft genome sequence of fastidious pathogen Ceratobasidium theobromae, which causes vascular-streak dieback in Theobroma cacao.</title>
        <authorList>
            <person name="Ali S.S."/>
            <person name="Asman A."/>
            <person name="Shao J."/>
            <person name="Firmansyah A.P."/>
            <person name="Susilo A.W."/>
            <person name="Rosmana A."/>
            <person name="McMahon P."/>
            <person name="Junaid M."/>
            <person name="Guest D."/>
            <person name="Kheng T.Y."/>
            <person name="Meinhardt L.W."/>
            <person name="Bailey B.A."/>
        </authorList>
    </citation>
    <scope>NUCLEOTIDE SEQUENCE [LARGE SCALE GENOMIC DNA]</scope>
    <source>
        <strain evidence="8 9">CT2</strain>
    </source>
</reference>
<feature type="compositionally biased region" description="Polar residues" evidence="5">
    <location>
        <begin position="2074"/>
        <end position="2084"/>
    </location>
</feature>
<feature type="compositionally biased region" description="Basic and acidic residues" evidence="5">
    <location>
        <begin position="1132"/>
        <end position="1141"/>
    </location>
</feature>
<feature type="region of interest" description="Disordered" evidence="5">
    <location>
        <begin position="1875"/>
        <end position="1993"/>
    </location>
</feature>
<feature type="region of interest" description="Disordered" evidence="5">
    <location>
        <begin position="534"/>
        <end position="572"/>
    </location>
</feature>
<keyword evidence="1" id="KW-0808">Transferase</keyword>
<dbReference type="Gene3D" id="3.10.110.10">
    <property type="entry name" value="Ubiquitin Conjugating Enzyme"/>
    <property type="match status" value="1"/>
</dbReference>
<keyword evidence="2" id="KW-0833">Ubl conjugation pathway</keyword>
<feature type="compositionally biased region" description="Basic and acidic residues" evidence="5">
    <location>
        <begin position="1555"/>
        <end position="1566"/>
    </location>
</feature>
<evidence type="ECO:0000259" key="6">
    <source>
        <dbReference type="PROSITE" id="PS50089"/>
    </source>
</evidence>
<protein>
    <submittedName>
        <fullName evidence="8">Zf-rbx1 domain-containing protein</fullName>
    </submittedName>
</protein>
<feature type="compositionally biased region" description="Polar residues" evidence="5">
    <location>
        <begin position="2023"/>
        <end position="2032"/>
    </location>
</feature>